<dbReference type="PATRIC" id="fig|1705578.3.peg.465"/>
<dbReference type="EMBL" id="LROR01000057">
    <property type="protein sequence ID" value="OBR92474.1"/>
    <property type="molecule type" value="Genomic_DNA"/>
</dbReference>
<proteinExistence type="predicted"/>
<protein>
    <submittedName>
        <fullName evidence="1">Uncharacterized protein</fullName>
    </submittedName>
</protein>
<comment type="caution">
    <text evidence="1">The sequence shown here is derived from an EMBL/GenBank/DDBJ whole genome shotgun (WGS) entry which is preliminary data.</text>
</comment>
<sequence>MSHRKIIEDYYCDVNNLAELLSKLTNSYRLLIGGAGELNSIAGVHKGEVKDSLKRVYKLGNVIDKVVDTLKDSTEVYSEYCKITTEVIKAKMQIKYVETEIDEELFLNNLDDMDEDDDTKGD</sequence>
<dbReference type="Proteomes" id="UP000093694">
    <property type="component" value="Unassembled WGS sequence"/>
</dbReference>
<evidence type="ECO:0000313" key="2">
    <source>
        <dbReference type="EMBL" id="OBR92474.1"/>
    </source>
</evidence>
<gene>
    <name evidence="2" type="ORF">CLCOS_29370</name>
    <name evidence="1" type="ORF">WX73_00080</name>
</gene>
<evidence type="ECO:0000313" key="3">
    <source>
        <dbReference type="Proteomes" id="UP000077384"/>
    </source>
</evidence>
<dbReference type="Proteomes" id="UP000077384">
    <property type="component" value="Unassembled WGS sequence"/>
</dbReference>
<keyword evidence="4" id="KW-1185">Reference proteome</keyword>
<dbReference type="AlphaFoldDB" id="A0A166T8D5"/>
<reference evidence="1 3" key="1">
    <citation type="journal article" date="2015" name="Biotechnol. Bioeng.">
        <title>Genome sequence and phenotypic characterization of Caulobacter segnis.</title>
        <authorList>
            <person name="Patel S."/>
            <person name="Fletcher B."/>
            <person name="Scott D.C."/>
            <person name="Ely B."/>
        </authorList>
    </citation>
    <scope>NUCLEOTIDE SEQUENCE [LARGE SCALE GENOMIC DNA]</scope>
    <source>
        <strain evidence="1 3">PS02</strain>
    </source>
</reference>
<organism evidence="1 3">
    <name type="scientific">Clostridium coskatii</name>
    <dbReference type="NCBI Taxonomy" id="1705578"/>
    <lineage>
        <taxon>Bacteria</taxon>
        <taxon>Bacillati</taxon>
        <taxon>Bacillota</taxon>
        <taxon>Clostridia</taxon>
        <taxon>Eubacteriales</taxon>
        <taxon>Clostridiaceae</taxon>
        <taxon>Clostridium</taxon>
    </lineage>
</organism>
<dbReference type="RefSeq" id="WP_013236974.1">
    <property type="nucleotide sequence ID" value="NZ_LITQ01000013.1"/>
</dbReference>
<accession>A0A166T8D5</accession>
<dbReference type="EMBL" id="LITQ01000013">
    <property type="protein sequence ID" value="OAA93388.1"/>
    <property type="molecule type" value="Genomic_DNA"/>
</dbReference>
<name>A0A166T8D5_9CLOT</name>
<reference evidence="2 4" key="2">
    <citation type="journal article" date="2016" name="Front. Microbiol.">
        <title>Industrial Acetogenic Biocatalysts: A Comparative Metabolic and Genomic Analysis.</title>
        <authorList>
            <person name="Bengelsdorf F."/>
            <person name="Poehlein A."/>
            <person name="Sonja S."/>
            <person name="Erz C."/>
            <person name="Hummel T."/>
            <person name="Hoffmeister S."/>
            <person name="Daniel R."/>
            <person name="Durre P."/>
        </authorList>
    </citation>
    <scope>NUCLEOTIDE SEQUENCE [LARGE SCALE GENOMIC DNA]</scope>
    <source>
        <strain evidence="2 4">PTA-10522</strain>
    </source>
</reference>
<evidence type="ECO:0000313" key="1">
    <source>
        <dbReference type="EMBL" id="OAA93388.1"/>
    </source>
</evidence>
<evidence type="ECO:0000313" key="4">
    <source>
        <dbReference type="Proteomes" id="UP000093694"/>
    </source>
</evidence>